<protein>
    <recommendedName>
        <fullName evidence="2">DUF4283 domain-containing protein</fullName>
    </recommendedName>
</protein>
<keyword evidence="4" id="KW-1185">Reference proteome</keyword>
<evidence type="ECO:0000313" key="4">
    <source>
        <dbReference type="Proteomes" id="UP000737018"/>
    </source>
</evidence>
<gene>
    <name evidence="3" type="ORF">CMV_021289</name>
</gene>
<evidence type="ECO:0000313" key="3">
    <source>
        <dbReference type="EMBL" id="KAF3953253.1"/>
    </source>
</evidence>
<proteinExistence type="predicted"/>
<feature type="region of interest" description="Disordered" evidence="1">
    <location>
        <begin position="1"/>
        <end position="29"/>
    </location>
</feature>
<dbReference type="Pfam" id="PF14111">
    <property type="entry name" value="DUF4283"/>
    <property type="match status" value="1"/>
</dbReference>
<dbReference type="PANTHER" id="PTHR33710:SF86">
    <property type="entry name" value="VIRAL MOVEMENT PROTEIN"/>
    <property type="match status" value="1"/>
</dbReference>
<feature type="domain" description="DUF4283" evidence="2">
    <location>
        <begin position="64"/>
        <end position="142"/>
    </location>
</feature>
<dbReference type="PANTHER" id="PTHR33710">
    <property type="entry name" value="BNAC02G09200D PROTEIN"/>
    <property type="match status" value="1"/>
</dbReference>
<dbReference type="Gene3D" id="3.60.10.10">
    <property type="entry name" value="Endonuclease/exonuclease/phosphatase"/>
    <property type="match status" value="1"/>
</dbReference>
<feature type="region of interest" description="Disordered" evidence="1">
    <location>
        <begin position="160"/>
        <end position="189"/>
    </location>
</feature>
<dbReference type="InterPro" id="IPR036691">
    <property type="entry name" value="Endo/exonu/phosph_ase_sf"/>
</dbReference>
<dbReference type="AlphaFoldDB" id="A0A8J4QLK2"/>
<feature type="compositionally biased region" description="Polar residues" evidence="1">
    <location>
        <begin position="161"/>
        <end position="189"/>
    </location>
</feature>
<evidence type="ECO:0000259" key="2">
    <source>
        <dbReference type="Pfam" id="PF14111"/>
    </source>
</evidence>
<dbReference type="Proteomes" id="UP000737018">
    <property type="component" value="Unassembled WGS sequence"/>
</dbReference>
<evidence type="ECO:0000256" key="1">
    <source>
        <dbReference type="SAM" id="MobiDB-lite"/>
    </source>
</evidence>
<dbReference type="OrthoDB" id="1001388at2759"/>
<comment type="caution">
    <text evidence="3">The sequence shown here is derived from an EMBL/GenBank/DDBJ whole genome shotgun (WGS) entry which is preliminary data.</text>
</comment>
<organism evidence="3 4">
    <name type="scientific">Castanea mollissima</name>
    <name type="common">Chinese chestnut</name>
    <dbReference type="NCBI Taxonomy" id="60419"/>
    <lineage>
        <taxon>Eukaryota</taxon>
        <taxon>Viridiplantae</taxon>
        <taxon>Streptophyta</taxon>
        <taxon>Embryophyta</taxon>
        <taxon>Tracheophyta</taxon>
        <taxon>Spermatophyta</taxon>
        <taxon>Magnoliopsida</taxon>
        <taxon>eudicotyledons</taxon>
        <taxon>Gunneridae</taxon>
        <taxon>Pentapetalae</taxon>
        <taxon>rosids</taxon>
        <taxon>fabids</taxon>
        <taxon>Fagales</taxon>
        <taxon>Fagaceae</taxon>
        <taxon>Castanea</taxon>
    </lineage>
</organism>
<dbReference type="SUPFAM" id="SSF56219">
    <property type="entry name" value="DNase I-like"/>
    <property type="match status" value="1"/>
</dbReference>
<dbReference type="InterPro" id="IPR025558">
    <property type="entry name" value="DUF4283"/>
</dbReference>
<dbReference type="EMBL" id="JRKL02004158">
    <property type="protein sequence ID" value="KAF3953253.1"/>
    <property type="molecule type" value="Genomic_DNA"/>
</dbReference>
<feature type="region of interest" description="Disordered" evidence="1">
    <location>
        <begin position="207"/>
        <end position="239"/>
    </location>
</feature>
<accession>A0A8J4QLK2</accession>
<feature type="region of interest" description="Disordered" evidence="1">
    <location>
        <begin position="917"/>
        <end position="946"/>
    </location>
</feature>
<feature type="compositionally biased region" description="Acidic residues" evidence="1">
    <location>
        <begin position="20"/>
        <end position="29"/>
    </location>
</feature>
<reference evidence="3" key="1">
    <citation type="submission" date="2020-03" db="EMBL/GenBank/DDBJ databases">
        <title>Castanea mollissima Vanexum genome sequencing.</title>
        <authorList>
            <person name="Staton M."/>
        </authorList>
    </citation>
    <scope>NUCLEOTIDE SEQUENCE</scope>
    <source>
        <tissue evidence="3">Leaf</tissue>
    </source>
</reference>
<name>A0A8J4QLK2_9ROSI</name>
<sequence>MGDPSVIRDVAWTKSSGSDDGADPLADELDFSSQSSDDLEAPFARHGPLLEADPDSVHMQRLFWSQCAMGFVLDYRKFSVGYLQHLIRSGWRLQGTITVVGRDSLFYMIHFDNVEDLEHMCSEGPWFVDGALLVLEKWRPNLSHSFTMSLEHILINGGVGQQEQAPNQSIPVSHTPQTSHAAHSSYVQQDNEHATLNSAVFSLSLNRGSVPPTPANSPLSSPADTHSPADHITHATPPLKAQNNSTMQWLWVDGHGPFMTNGEIREVTESSLATESDSETVVTFNLDRLNEARPEWLRGSAWERGQIPESTDGLINSLVHRVDRNSTWADLEDLSNGPGIGQPNTLPQTHFTTQSMPSSGVENTPTRAVSLDTGLDTVRPSSVADTDSSLSSPTSIRSEPGVLGCLGCDQELGNLCSSSRKRIGTELGSFGRNIRQKLMCGFVTEEASGKGSEVWQKCGFSEGWEVPRVGLAGGLILACLPRQGLQIVYDSPNLIHINVLDNRGFPLSITFVYGHPDHAKRGEVWQQLRALKQHSHPSWLCIGDFNQVLSKDEKISFRTGNIIRADEFQHVLGDLQLCNLTASGQRFTWMNKREEDDFVMERLDRAFGSIEWLNRYPLFSLRNLPIVRSDHGPIILDLEVQIPFRRRPFRFECMWLTHAGCKEMVQTAWRCQSKGSRAAQLRNKLLNVTYKALEWNKNVFGKVEDEIRRKQNQLKTLQDSIVTKEDIRRERVCREELEELLGIEELMWAQKARTNWFIHGDRNTRYFQTVVRQRRSKNRILKIKDEGGVLTDKPEEIENIFLDSFQRNYSGSSNLTVDDVLHELQGLPIPTLSEHHLQSLNLSISDREIEEVVKENVSEQNLQIILNWYCSISGQSINLAKFDVFCSPNMPLEEQQALAKTLQVNLVQQPSKYIDTISNRNSLGGREGSGLRSGRESASDQSRLGRPSVAGDWQIIIKIVNSRSKKFHRYGTVFEGLTVQGEKVFFGAISSTARTSTGALLESMLEAVLTAKSQGFQHVLILSNSRSLMQTYRHNTAMDWLDNTRLTDLRFLNQNGVCCNVFWVPTVVVKDLRTVACLATRMPMHFCRFPTAGPPLLYNELM</sequence>